<keyword evidence="5" id="KW-1185">Reference proteome</keyword>
<keyword evidence="1" id="KW-1133">Transmembrane helix</keyword>
<comment type="caution">
    <text evidence="4">The sequence shown here is derived from an EMBL/GenBank/DDBJ whole genome shotgun (WGS) entry which is preliminary data.</text>
</comment>
<dbReference type="PANTHER" id="PTHR36183:SF2">
    <property type="entry name" value="BETA-GLUCURONIDASE C-TERMINAL DOMAIN-CONTAINING PROTEIN"/>
    <property type="match status" value="1"/>
</dbReference>
<dbReference type="OrthoDB" id="2796951at2759"/>
<dbReference type="InterPro" id="IPR031728">
    <property type="entry name" value="GlcAase_C"/>
</dbReference>
<keyword evidence="1" id="KW-0472">Membrane</keyword>
<accession>A0A9P5Y291</accession>
<feature type="domain" description="Beta-glucuronidase C-terminal" evidence="3">
    <location>
        <begin position="461"/>
        <end position="571"/>
    </location>
</feature>
<gene>
    <name evidence="4" type="ORF">BDZ94DRAFT_1196239</name>
</gene>
<dbReference type="Gene3D" id="3.20.20.80">
    <property type="entry name" value="Glycosidases"/>
    <property type="match status" value="1"/>
</dbReference>
<organism evidence="4 5">
    <name type="scientific">Collybia nuda</name>
    <dbReference type="NCBI Taxonomy" id="64659"/>
    <lineage>
        <taxon>Eukaryota</taxon>
        <taxon>Fungi</taxon>
        <taxon>Dikarya</taxon>
        <taxon>Basidiomycota</taxon>
        <taxon>Agaricomycotina</taxon>
        <taxon>Agaricomycetes</taxon>
        <taxon>Agaricomycetidae</taxon>
        <taxon>Agaricales</taxon>
        <taxon>Tricholomatineae</taxon>
        <taxon>Clitocybaceae</taxon>
        <taxon>Collybia</taxon>
    </lineage>
</organism>
<sequence length="662" mass="70283">MRLTFPYTTLVLGIFFQGAASVTVYYPQGQEPLGASGTVTAAAANYTGAAAYNPTVLNPPPVPSPFTPQFIVQLQNGGTPGVSIKQSGSFFGFSIEMSVANQVLGKNSSFIQVPFLNLMANIQQRAGRVNIRVGGNTQETAVLVDSTPDGRILEKDITGASNPTLTPPLVFTPELLYMLRNISSFVNVRWFLGIPFNDTTNLRLGIAEKGQEILGDYLIGLQAGNEPDLYARHGHRPSTYQPQDYINEFGTLVNAMSGDAHVVNRGLLIGPNLATGDWKPEQIWDLGFVDTYNNNLAYLAVEHYPTDNCFAQFGVGTPHDPQETFPQFLDHNAGKNIVAPYLNSTAFAQTKNKQFLMFETNTASCGGFAGISDSFGAALWGLDYALQMAHSNFSGALMHIGGQNVFYNPFTSPPTNQSTFHQWTIGPIYYSALVTAEALGASNASQVLDLNVNEGNIYTPGYGIYENGNPVRVALFNFVTDSSGASDLTVSIAVGGSGIGQQNATPAQVKVKYLLASSVSQKGNFTWAGQTFGGIFQSDGRLMGTENITTVQCDQTTNLCAVKVPAPGFALVFLNDDAFTESDGGPSTTFPTTAQTKTINTITIDPSVLATSNGHSGMGSKLGSTSHGSISAASSLTQALPGIMVVAALVSGAFVVGRALVH</sequence>
<feature type="chain" id="PRO_5040427586" description="Beta-glucuronidase C-terminal domain-containing protein" evidence="2">
    <location>
        <begin position="22"/>
        <end position="662"/>
    </location>
</feature>
<evidence type="ECO:0000256" key="1">
    <source>
        <dbReference type="SAM" id="Phobius"/>
    </source>
</evidence>
<name>A0A9P5Y291_9AGAR</name>
<dbReference type="SUPFAM" id="SSF51445">
    <property type="entry name" value="(Trans)glycosidases"/>
    <property type="match status" value="1"/>
</dbReference>
<evidence type="ECO:0000313" key="5">
    <source>
        <dbReference type="Proteomes" id="UP000807353"/>
    </source>
</evidence>
<proteinExistence type="predicted"/>
<dbReference type="Proteomes" id="UP000807353">
    <property type="component" value="Unassembled WGS sequence"/>
</dbReference>
<dbReference type="AlphaFoldDB" id="A0A9P5Y291"/>
<evidence type="ECO:0000259" key="3">
    <source>
        <dbReference type="Pfam" id="PF16862"/>
    </source>
</evidence>
<dbReference type="InterPro" id="IPR017853">
    <property type="entry name" value="GH"/>
</dbReference>
<dbReference type="InterPro" id="IPR052974">
    <property type="entry name" value="GH79_Enzymes"/>
</dbReference>
<dbReference type="EMBL" id="MU150285">
    <property type="protein sequence ID" value="KAF9461374.1"/>
    <property type="molecule type" value="Genomic_DNA"/>
</dbReference>
<feature type="signal peptide" evidence="2">
    <location>
        <begin position="1"/>
        <end position="21"/>
    </location>
</feature>
<dbReference type="Pfam" id="PF16862">
    <property type="entry name" value="Glyco_hydro_79C"/>
    <property type="match status" value="1"/>
</dbReference>
<keyword evidence="1" id="KW-0812">Transmembrane</keyword>
<keyword evidence="2" id="KW-0732">Signal</keyword>
<evidence type="ECO:0000256" key="2">
    <source>
        <dbReference type="SAM" id="SignalP"/>
    </source>
</evidence>
<feature type="transmembrane region" description="Helical" evidence="1">
    <location>
        <begin position="639"/>
        <end position="661"/>
    </location>
</feature>
<dbReference type="PANTHER" id="PTHR36183">
    <property type="entry name" value="BETA-GLUCURONIDASE"/>
    <property type="match status" value="1"/>
</dbReference>
<evidence type="ECO:0000313" key="4">
    <source>
        <dbReference type="EMBL" id="KAF9461374.1"/>
    </source>
</evidence>
<protein>
    <recommendedName>
        <fullName evidence="3">Beta-glucuronidase C-terminal domain-containing protein</fullName>
    </recommendedName>
</protein>
<reference evidence="4" key="1">
    <citation type="submission" date="2020-11" db="EMBL/GenBank/DDBJ databases">
        <authorList>
            <consortium name="DOE Joint Genome Institute"/>
            <person name="Ahrendt S."/>
            <person name="Riley R."/>
            <person name="Andreopoulos W."/>
            <person name="Labutti K."/>
            <person name="Pangilinan J."/>
            <person name="Ruiz-Duenas F.J."/>
            <person name="Barrasa J.M."/>
            <person name="Sanchez-Garcia M."/>
            <person name="Camarero S."/>
            <person name="Miyauchi S."/>
            <person name="Serrano A."/>
            <person name="Linde D."/>
            <person name="Babiker R."/>
            <person name="Drula E."/>
            <person name="Ayuso-Fernandez I."/>
            <person name="Pacheco R."/>
            <person name="Padilla G."/>
            <person name="Ferreira P."/>
            <person name="Barriuso J."/>
            <person name="Kellner H."/>
            <person name="Castanera R."/>
            <person name="Alfaro M."/>
            <person name="Ramirez L."/>
            <person name="Pisabarro A.G."/>
            <person name="Kuo A."/>
            <person name="Tritt A."/>
            <person name="Lipzen A."/>
            <person name="He G."/>
            <person name="Yan M."/>
            <person name="Ng V."/>
            <person name="Cullen D."/>
            <person name="Martin F."/>
            <person name="Rosso M.-N."/>
            <person name="Henrissat B."/>
            <person name="Hibbett D."/>
            <person name="Martinez A.T."/>
            <person name="Grigoriev I.V."/>
        </authorList>
    </citation>
    <scope>NUCLEOTIDE SEQUENCE</scope>
    <source>
        <strain evidence="4">CBS 247.69</strain>
    </source>
</reference>